<dbReference type="Proteomes" id="UP000233556">
    <property type="component" value="Unassembled WGS sequence"/>
</dbReference>
<organism evidence="7 8">
    <name type="scientific">Limosa lapponica baueri</name>
    <dbReference type="NCBI Taxonomy" id="1758121"/>
    <lineage>
        <taxon>Eukaryota</taxon>
        <taxon>Metazoa</taxon>
        <taxon>Chordata</taxon>
        <taxon>Craniata</taxon>
        <taxon>Vertebrata</taxon>
        <taxon>Euteleostomi</taxon>
        <taxon>Archelosauria</taxon>
        <taxon>Archosauria</taxon>
        <taxon>Dinosauria</taxon>
        <taxon>Saurischia</taxon>
        <taxon>Theropoda</taxon>
        <taxon>Coelurosauria</taxon>
        <taxon>Aves</taxon>
        <taxon>Neognathae</taxon>
        <taxon>Neoaves</taxon>
        <taxon>Charadriiformes</taxon>
        <taxon>Scolopacidae</taxon>
        <taxon>Limosa</taxon>
    </lineage>
</organism>
<dbReference type="GO" id="GO:0008237">
    <property type="term" value="F:metallopeptidase activity"/>
    <property type="evidence" value="ECO:0007669"/>
    <property type="project" value="UniProtKB-KW"/>
</dbReference>
<keyword evidence="6" id="KW-0645">Protease</keyword>
<gene>
    <name evidence="7" type="ORF">llap_17383</name>
</gene>
<dbReference type="GO" id="GO:0005524">
    <property type="term" value="F:ATP binding"/>
    <property type="evidence" value="ECO:0007669"/>
    <property type="project" value="UniProtKB-KW"/>
</dbReference>
<keyword evidence="4" id="KW-0862">Zinc</keyword>
<dbReference type="GO" id="GO:0005745">
    <property type="term" value="C:m-AAA complex"/>
    <property type="evidence" value="ECO:0007669"/>
    <property type="project" value="TreeGrafter"/>
</dbReference>
<keyword evidence="6" id="KW-0482">Metalloprotease</keyword>
<dbReference type="GO" id="GO:0046872">
    <property type="term" value="F:metal ion binding"/>
    <property type="evidence" value="ECO:0007669"/>
    <property type="project" value="UniProtKB-KW"/>
</dbReference>
<evidence type="ECO:0000256" key="5">
    <source>
        <dbReference type="ARBA" id="ARBA00022840"/>
    </source>
</evidence>
<dbReference type="PANTHER" id="PTHR43655:SF8">
    <property type="entry name" value="PARAPLEGIN"/>
    <property type="match status" value="1"/>
</dbReference>
<protein>
    <submittedName>
        <fullName evidence="7">Uncharacterized protein</fullName>
    </submittedName>
</protein>
<keyword evidence="5" id="KW-0067">ATP-binding</keyword>
<evidence type="ECO:0000256" key="6">
    <source>
        <dbReference type="ARBA" id="ARBA00023049"/>
    </source>
</evidence>
<evidence type="ECO:0000256" key="1">
    <source>
        <dbReference type="ARBA" id="ARBA00001947"/>
    </source>
</evidence>
<dbReference type="PANTHER" id="PTHR43655">
    <property type="entry name" value="ATP-DEPENDENT PROTEASE"/>
    <property type="match status" value="1"/>
</dbReference>
<proteinExistence type="predicted"/>
<keyword evidence="3" id="KW-0547">Nucleotide-binding</keyword>
<evidence type="ECO:0000313" key="7">
    <source>
        <dbReference type="EMBL" id="PKU32313.1"/>
    </source>
</evidence>
<name>A0A2I0TET5_LIMLA</name>
<comment type="cofactor">
    <cofactor evidence="1">
        <name>Zn(2+)</name>
        <dbReference type="ChEBI" id="CHEBI:29105"/>
    </cofactor>
</comment>
<sequence>MLWSIFRLIRVASRVGGFNAFNQLKMARFTIVDGKSGKGIGFKDVAGMHEAKMEVKEFVDYLKAFKGLGLNLVDFKMLEPTGFVILLKTLSQNRV</sequence>
<dbReference type="InterPro" id="IPR050928">
    <property type="entry name" value="ATP-dep_Zn_Metalloprotease"/>
</dbReference>
<evidence type="ECO:0000256" key="4">
    <source>
        <dbReference type="ARBA" id="ARBA00022833"/>
    </source>
</evidence>
<keyword evidence="8" id="KW-1185">Reference proteome</keyword>
<dbReference type="OrthoDB" id="1413014at2759"/>
<evidence type="ECO:0000313" key="8">
    <source>
        <dbReference type="Proteomes" id="UP000233556"/>
    </source>
</evidence>
<keyword evidence="2" id="KW-0479">Metal-binding</keyword>
<keyword evidence="6" id="KW-0378">Hydrolase</keyword>
<reference evidence="8" key="1">
    <citation type="submission" date="2017-11" db="EMBL/GenBank/DDBJ databases">
        <authorList>
            <person name="Lima N.C."/>
            <person name="Parody-Merino A.M."/>
            <person name="Battley P.F."/>
            <person name="Fidler A.E."/>
            <person name="Prosdocimi F."/>
        </authorList>
    </citation>
    <scope>NUCLEOTIDE SEQUENCE [LARGE SCALE GENOMIC DNA]</scope>
</reference>
<reference evidence="8" key="2">
    <citation type="submission" date="2017-12" db="EMBL/GenBank/DDBJ databases">
        <title>Genome sequence of the Bar-tailed Godwit (Limosa lapponica baueri).</title>
        <authorList>
            <person name="Lima N.C.B."/>
            <person name="Parody-Merino A.M."/>
            <person name="Battley P.F."/>
            <person name="Fidler A.E."/>
            <person name="Prosdocimi F."/>
        </authorList>
    </citation>
    <scope>NUCLEOTIDE SEQUENCE [LARGE SCALE GENOMIC DNA]</scope>
</reference>
<evidence type="ECO:0000256" key="2">
    <source>
        <dbReference type="ARBA" id="ARBA00022723"/>
    </source>
</evidence>
<dbReference type="AlphaFoldDB" id="A0A2I0TET5"/>
<accession>A0A2I0TET5</accession>
<dbReference type="EMBL" id="KZ511481">
    <property type="protein sequence ID" value="PKU32313.1"/>
    <property type="molecule type" value="Genomic_DNA"/>
</dbReference>
<evidence type="ECO:0000256" key="3">
    <source>
        <dbReference type="ARBA" id="ARBA00022741"/>
    </source>
</evidence>
<dbReference type="GO" id="GO:0034982">
    <property type="term" value="P:mitochondrial protein processing"/>
    <property type="evidence" value="ECO:0007669"/>
    <property type="project" value="TreeGrafter"/>
</dbReference>